<comment type="caution">
    <text evidence="5">The sequence shown here is derived from an EMBL/GenBank/DDBJ whole genome shotgun (WGS) entry which is preliminary data.</text>
</comment>
<evidence type="ECO:0000256" key="3">
    <source>
        <dbReference type="ARBA" id="ARBA00024484"/>
    </source>
</evidence>
<dbReference type="GO" id="GO:0004467">
    <property type="term" value="F:long-chain fatty acid-CoA ligase activity"/>
    <property type="evidence" value="ECO:0007669"/>
    <property type="project" value="UniProtKB-EC"/>
</dbReference>
<keyword evidence="1" id="KW-0547">Nucleotide-binding</keyword>
<dbReference type="InterPro" id="IPR045851">
    <property type="entry name" value="AMP-bd_C_sf"/>
</dbReference>
<sequence length="669" mass="74489">MAYRTDTLCGIFHNQALRYGDQVELLRAKLDKKGDPSSEWHSRTWKETRDEAIGLAKGLIVLGLKKGDRIVIFSESRPRWIIADQAIQACGAIGVPLYPTLTVEELGYMTSDSGSKIVIASSQDRGEMALKAKAHGTPIEKIITMCSWNGTKPDGVYTFDEVIALGKGKVSDEEIEKNINSFGPDDVTSIIYTSGTTGKQKGAILTQKNWVANLHQGSNSTLLKRQRVLGLHLTHLVHLPLCHVFGRTSDYHVGALQQGGILVFAESFEKIPKNLLEIRPNVVISIPRLWEKIYDTTKSIVSRQNKTTQSIFEWAMKLGEKYSNAMATATRMGQADLLQFALANILVFNKIKKTAGLDHVVLGVSGGGKLSKDVCVFIRSLGIQLSEGYGLTETSPVINFNEPEFSGNFDVSKASWFQNKMIDLTVHLMVTKQAQGLSPYTNPIRSLSLSLAYNAVAHKLQIKPGTVGKPAIWTEEKIAEDGEILVKGPQVFKGYWNLPEATAEAFTEDGWFKTGDIGEFDKDGFLLITDRKKELFVTSGGKNVAPHPIELAITAKPYVDQACLIGDARKYLTALIVPDFPELQRYAKHNGITAASDKELIENDKVKELLKKQVDEVNETLPRYEQIKYYKILEKPFSVESGELTPTLKLKRRIVFEKFKDDIEKMYTN</sequence>
<dbReference type="SUPFAM" id="SSF56801">
    <property type="entry name" value="Acetyl-CoA synthetase-like"/>
    <property type="match status" value="1"/>
</dbReference>
<dbReference type="PANTHER" id="PTHR43272:SF33">
    <property type="entry name" value="AMP-BINDING DOMAIN-CONTAINING PROTEIN-RELATED"/>
    <property type="match status" value="1"/>
</dbReference>
<feature type="domain" description="AMP-dependent synthetase/ligase" evidence="4">
    <location>
        <begin position="13"/>
        <end position="401"/>
    </location>
</feature>
<dbReference type="Gene3D" id="3.40.50.980">
    <property type="match status" value="1"/>
</dbReference>
<evidence type="ECO:0000313" key="5">
    <source>
        <dbReference type="EMBL" id="KUG21888.1"/>
    </source>
</evidence>
<dbReference type="Gene3D" id="3.30.300.30">
    <property type="match status" value="1"/>
</dbReference>
<organism evidence="5">
    <name type="scientific">hydrocarbon metagenome</name>
    <dbReference type="NCBI Taxonomy" id="938273"/>
    <lineage>
        <taxon>unclassified sequences</taxon>
        <taxon>metagenomes</taxon>
        <taxon>ecological metagenomes</taxon>
    </lineage>
</organism>
<dbReference type="Pfam" id="PF23562">
    <property type="entry name" value="AMP-binding_C_3"/>
    <property type="match status" value="1"/>
</dbReference>
<dbReference type="InterPro" id="IPR000873">
    <property type="entry name" value="AMP-dep_synth/lig_dom"/>
</dbReference>
<accession>A0A0W8FLW2</accession>
<dbReference type="InterPro" id="IPR042099">
    <property type="entry name" value="ANL_N_sf"/>
</dbReference>
<proteinExistence type="predicted"/>
<evidence type="ECO:0000259" key="4">
    <source>
        <dbReference type="Pfam" id="PF00501"/>
    </source>
</evidence>
<dbReference type="CDD" id="cd05907">
    <property type="entry name" value="VL_LC_FACS_like"/>
    <property type="match status" value="1"/>
</dbReference>
<dbReference type="PANTHER" id="PTHR43272">
    <property type="entry name" value="LONG-CHAIN-FATTY-ACID--COA LIGASE"/>
    <property type="match status" value="1"/>
</dbReference>
<reference evidence="5" key="1">
    <citation type="journal article" date="2015" name="Proc. Natl. Acad. Sci. U.S.A.">
        <title>Networks of energetic and metabolic interactions define dynamics in microbial communities.</title>
        <authorList>
            <person name="Embree M."/>
            <person name="Liu J.K."/>
            <person name="Al-Bassam M.M."/>
            <person name="Zengler K."/>
        </authorList>
    </citation>
    <scope>NUCLEOTIDE SEQUENCE</scope>
</reference>
<keyword evidence="2" id="KW-0067">ATP-binding</keyword>
<comment type="catalytic activity">
    <reaction evidence="3">
        <text>a long-chain fatty acid + ATP + CoA = a long-chain fatty acyl-CoA + AMP + diphosphate</text>
        <dbReference type="Rhea" id="RHEA:15421"/>
        <dbReference type="ChEBI" id="CHEBI:30616"/>
        <dbReference type="ChEBI" id="CHEBI:33019"/>
        <dbReference type="ChEBI" id="CHEBI:57287"/>
        <dbReference type="ChEBI" id="CHEBI:57560"/>
        <dbReference type="ChEBI" id="CHEBI:83139"/>
        <dbReference type="ChEBI" id="CHEBI:456215"/>
        <dbReference type="EC" id="6.2.1.3"/>
    </reaction>
    <physiologicalReaction direction="left-to-right" evidence="3">
        <dbReference type="Rhea" id="RHEA:15422"/>
    </physiologicalReaction>
</comment>
<keyword evidence="5" id="KW-0436">Ligase</keyword>
<dbReference type="AlphaFoldDB" id="A0A0W8FLW2"/>
<dbReference type="GO" id="GO:0005524">
    <property type="term" value="F:ATP binding"/>
    <property type="evidence" value="ECO:0007669"/>
    <property type="project" value="UniProtKB-KW"/>
</dbReference>
<protein>
    <submittedName>
        <fullName evidence="5">Long-chain-fatty-acid--coa ligase</fullName>
        <ecNumber evidence="5">6.2.1.3</ecNumber>
    </submittedName>
</protein>
<evidence type="ECO:0000256" key="2">
    <source>
        <dbReference type="ARBA" id="ARBA00022840"/>
    </source>
</evidence>
<dbReference type="EMBL" id="LNQE01001012">
    <property type="protein sequence ID" value="KUG21888.1"/>
    <property type="molecule type" value="Genomic_DNA"/>
</dbReference>
<gene>
    <name evidence="5" type="ORF">ASZ90_008338</name>
</gene>
<dbReference type="EC" id="6.2.1.3" evidence="5"/>
<name>A0A0W8FLW2_9ZZZZ</name>
<dbReference type="Gene3D" id="3.40.50.12780">
    <property type="entry name" value="N-terminal domain of ligase-like"/>
    <property type="match status" value="2"/>
</dbReference>
<evidence type="ECO:0000256" key="1">
    <source>
        <dbReference type="ARBA" id="ARBA00022741"/>
    </source>
</evidence>
<dbReference type="GO" id="GO:0016020">
    <property type="term" value="C:membrane"/>
    <property type="evidence" value="ECO:0007669"/>
    <property type="project" value="TreeGrafter"/>
</dbReference>
<dbReference type="Pfam" id="PF00501">
    <property type="entry name" value="AMP-binding"/>
    <property type="match status" value="1"/>
</dbReference>